<dbReference type="GO" id="GO:0005829">
    <property type="term" value="C:cytosol"/>
    <property type="evidence" value="ECO:0007669"/>
    <property type="project" value="TreeGrafter"/>
</dbReference>
<keyword evidence="1" id="KW-0560">Oxidoreductase</keyword>
<dbReference type="EMBL" id="MN167406">
    <property type="protein sequence ID" value="QGJ83581.1"/>
    <property type="molecule type" value="mRNA"/>
</dbReference>
<dbReference type="Gene3D" id="3.40.50.1970">
    <property type="match status" value="1"/>
</dbReference>
<feature type="domain" description="Fe-containing alcohol dehydrogenase-like C-terminal" evidence="3">
    <location>
        <begin position="193"/>
        <end position="355"/>
    </location>
</feature>
<dbReference type="PROSITE" id="PS00060">
    <property type="entry name" value="ADH_IRON_2"/>
    <property type="match status" value="1"/>
</dbReference>
<protein>
    <submittedName>
        <fullName evidence="4">Alcohol dehydrogenase YqhD</fullName>
    </submittedName>
</protein>
<accession>A0A649UZ79</accession>
<name>A0A649UZ79_9STRA</name>
<dbReference type="FunFam" id="3.40.50.1970:FF:000003">
    <property type="entry name" value="Alcohol dehydrogenase, iron-containing"/>
    <property type="match status" value="1"/>
</dbReference>
<organism evidence="4">
    <name type="scientific">Opalinidae sp</name>
    <dbReference type="NCBI Taxonomy" id="2059444"/>
    <lineage>
        <taxon>Eukaryota</taxon>
        <taxon>Sar</taxon>
        <taxon>Stramenopiles</taxon>
        <taxon>Bigyra</taxon>
        <taxon>Opalozoa</taxon>
        <taxon>Opalinata</taxon>
        <taxon>Opalinidae</taxon>
    </lineage>
</organism>
<evidence type="ECO:0000259" key="2">
    <source>
        <dbReference type="Pfam" id="PF00465"/>
    </source>
</evidence>
<evidence type="ECO:0000256" key="1">
    <source>
        <dbReference type="ARBA" id="ARBA00023002"/>
    </source>
</evidence>
<dbReference type="InterPro" id="IPR044731">
    <property type="entry name" value="BDH-like"/>
</dbReference>
<dbReference type="GO" id="GO:0008106">
    <property type="term" value="F:alcohol dehydrogenase (NADP+) activity"/>
    <property type="evidence" value="ECO:0007669"/>
    <property type="project" value="TreeGrafter"/>
</dbReference>
<dbReference type="GO" id="GO:1990362">
    <property type="term" value="F:butanol dehydrogenase (NAD+) activity"/>
    <property type="evidence" value="ECO:0007669"/>
    <property type="project" value="InterPro"/>
</dbReference>
<evidence type="ECO:0000313" key="4">
    <source>
        <dbReference type="EMBL" id="QGJ83581.1"/>
    </source>
</evidence>
<dbReference type="SUPFAM" id="SSF56796">
    <property type="entry name" value="Dehydroquinate synthase-like"/>
    <property type="match status" value="1"/>
</dbReference>
<dbReference type="GO" id="GO:1990002">
    <property type="term" value="F:methylglyoxal reductase (NADPH) (acetol producing) activity"/>
    <property type="evidence" value="ECO:0007669"/>
    <property type="project" value="TreeGrafter"/>
</dbReference>
<dbReference type="Pfam" id="PF25137">
    <property type="entry name" value="ADH_Fe_C"/>
    <property type="match status" value="1"/>
</dbReference>
<dbReference type="InterPro" id="IPR001670">
    <property type="entry name" value="ADH_Fe/GldA"/>
</dbReference>
<feature type="domain" description="Alcohol dehydrogenase iron-type/glycerol dehydrogenase GldA" evidence="2">
    <location>
        <begin position="12"/>
        <end position="179"/>
    </location>
</feature>
<dbReference type="AlphaFoldDB" id="A0A649UZ79"/>
<dbReference type="Gene3D" id="1.20.1090.10">
    <property type="entry name" value="Dehydroquinate synthase-like - alpha domain"/>
    <property type="match status" value="1"/>
</dbReference>
<sequence>MPINNFNFHNSTRILFGKNTIPQLSKYLPEDKHYIICYGGGSIKKNGVYDSLITTLGSRKHEDFHGIEPNPDYETLMKCVNRCKEIGVDKVYLLAVGGGSIADGVKFIAAACYYHGEPWDMVLESGAKITNAVPMSCILTLPATGSESNPSAVISYRKINRKQSFKSELVYPQVSVLDPDTMLSLPMRQIQNGVVDAFVHVCEQYVTELQDADCQDRYAEGLLKALVKNGERIMKDQKDYIARSNIMWAANQALNTLIAQGVKEDWATHMIGHEITANLGLDHGQTLAIVQPRLFELKIKEKKDKLALLGLAVFGIQDSNVEECAKKTIIEIENFYTKTMGVKNKISEIDCSQDKAWIDTLCARLEKDGAKWGENQNNTYRS</sequence>
<dbReference type="PANTHER" id="PTHR43633:SF1">
    <property type="entry name" value="ALCOHOL DEHYDROGENASE YQHD"/>
    <property type="match status" value="1"/>
</dbReference>
<dbReference type="GO" id="GO:0046872">
    <property type="term" value="F:metal ion binding"/>
    <property type="evidence" value="ECO:0007669"/>
    <property type="project" value="InterPro"/>
</dbReference>
<evidence type="ECO:0000259" key="3">
    <source>
        <dbReference type="Pfam" id="PF25137"/>
    </source>
</evidence>
<reference evidence="4" key="1">
    <citation type="journal article" date="2019" name="Mol. Biol. Evol.">
        <title>Ancient Adaptive Lateral Gene Transfers in the Symbiotic Opalina - Blastocystis Stramenopile Lineage.</title>
        <authorList>
            <person name="Yubuki N."/>
            <person name="Galindo L.J."/>
            <person name="Reboul G."/>
            <person name="Lopez-Garcia P."/>
            <person name="Brown M.W."/>
            <person name="Pollet N."/>
            <person name="Moreira D."/>
        </authorList>
    </citation>
    <scope>NUCLEOTIDE SEQUENCE</scope>
    <source>
        <strain evidence="4">Opal32</strain>
    </source>
</reference>
<dbReference type="Pfam" id="PF00465">
    <property type="entry name" value="Fe-ADH"/>
    <property type="match status" value="1"/>
</dbReference>
<dbReference type="InterPro" id="IPR018211">
    <property type="entry name" value="ADH_Fe_CS"/>
</dbReference>
<dbReference type="PANTHER" id="PTHR43633">
    <property type="entry name" value="ALCOHOL DEHYDROGENASE YQHD"/>
    <property type="match status" value="1"/>
</dbReference>
<dbReference type="CDD" id="cd08187">
    <property type="entry name" value="BDH"/>
    <property type="match status" value="1"/>
</dbReference>
<proteinExistence type="evidence at transcript level"/>
<dbReference type="InterPro" id="IPR056798">
    <property type="entry name" value="ADH_Fe_C"/>
</dbReference>